<reference evidence="12" key="2">
    <citation type="submission" date="2025-08" db="UniProtKB">
        <authorList>
            <consortium name="Ensembl"/>
        </authorList>
    </citation>
    <scope>IDENTIFICATION</scope>
</reference>
<evidence type="ECO:0000256" key="9">
    <source>
        <dbReference type="PROSITE-ProRule" id="PRU10141"/>
    </source>
</evidence>
<dbReference type="InterPro" id="IPR011009">
    <property type="entry name" value="Kinase-like_dom_sf"/>
</dbReference>
<keyword evidence="13" id="KW-1185">Reference proteome</keyword>
<protein>
    <recommendedName>
        <fullName evidence="1">non-specific serine/threonine protein kinase</fullName>
        <ecNumber evidence="1">2.7.11.1</ecNumber>
    </recommendedName>
</protein>
<keyword evidence="5" id="KW-0418">Kinase</keyword>
<dbReference type="Gene3D" id="3.30.200.20">
    <property type="entry name" value="Phosphorylase Kinase, domain 1"/>
    <property type="match status" value="1"/>
</dbReference>
<keyword evidence="3" id="KW-0808">Transferase</keyword>
<feature type="binding site" evidence="9">
    <location>
        <position position="97"/>
    </location>
    <ligand>
        <name>ATP</name>
        <dbReference type="ChEBI" id="CHEBI:30616"/>
    </ligand>
</feature>
<evidence type="ECO:0000313" key="13">
    <source>
        <dbReference type="Proteomes" id="UP000694397"/>
    </source>
</evidence>
<dbReference type="GO" id="GO:0004674">
    <property type="term" value="F:protein serine/threonine kinase activity"/>
    <property type="evidence" value="ECO:0007669"/>
    <property type="project" value="UniProtKB-KW"/>
</dbReference>
<dbReference type="CTD" id="4342"/>
<proteinExistence type="inferred from homology"/>
<dbReference type="InterPro" id="IPR017441">
    <property type="entry name" value="Protein_kinase_ATP_BS"/>
</dbReference>
<dbReference type="Pfam" id="PF00069">
    <property type="entry name" value="Pkinase"/>
    <property type="match status" value="1"/>
</dbReference>
<evidence type="ECO:0000256" key="3">
    <source>
        <dbReference type="ARBA" id="ARBA00022679"/>
    </source>
</evidence>
<dbReference type="Ensembl" id="ENSSFOT00015073205.1">
    <property type="protein sequence ID" value="ENSSFOP00015072306.1"/>
    <property type="gene ID" value="ENSSFOG00015028395.1"/>
</dbReference>
<dbReference type="PIRSF" id="PIRSF000654">
    <property type="entry name" value="Integrin-linked_kinase"/>
    <property type="match status" value="1"/>
</dbReference>
<dbReference type="FunFam" id="1.10.510.10:FF:000490">
    <property type="entry name" value="Proto-oncogene serine/threonine-protein kinase mos"/>
    <property type="match status" value="1"/>
</dbReference>
<evidence type="ECO:0000256" key="5">
    <source>
        <dbReference type="ARBA" id="ARBA00022777"/>
    </source>
</evidence>
<dbReference type="PROSITE" id="PS50011">
    <property type="entry name" value="PROTEIN_KINASE_DOM"/>
    <property type="match status" value="1"/>
</dbReference>
<dbReference type="InterPro" id="IPR051681">
    <property type="entry name" value="Ser/Thr_Kinases-Pseudokinases"/>
</dbReference>
<dbReference type="Gene3D" id="1.10.510.10">
    <property type="entry name" value="Transferase(Phosphotransferase) domain 1"/>
    <property type="match status" value="1"/>
</dbReference>
<evidence type="ECO:0000256" key="10">
    <source>
        <dbReference type="RuleBase" id="RU000304"/>
    </source>
</evidence>
<evidence type="ECO:0000259" key="11">
    <source>
        <dbReference type="PROSITE" id="PS50011"/>
    </source>
</evidence>
<dbReference type="GeneTree" id="ENSGT00940000160233"/>
<dbReference type="PROSITE" id="PS00108">
    <property type="entry name" value="PROTEIN_KINASE_ST"/>
    <property type="match status" value="1"/>
</dbReference>
<dbReference type="InterPro" id="IPR008271">
    <property type="entry name" value="Ser/Thr_kinase_AS"/>
</dbReference>
<evidence type="ECO:0000256" key="8">
    <source>
        <dbReference type="ARBA" id="ARBA00048679"/>
    </source>
</evidence>
<evidence type="ECO:0000256" key="2">
    <source>
        <dbReference type="ARBA" id="ARBA00022527"/>
    </source>
</evidence>
<dbReference type="SMART" id="SM00220">
    <property type="entry name" value="S_TKc"/>
    <property type="match status" value="1"/>
</dbReference>
<dbReference type="FunFam" id="3.30.200.20:FF:000316">
    <property type="entry name" value="Proto-oncogene serine/threonine-protein kinase mos"/>
    <property type="match status" value="1"/>
</dbReference>
<comment type="catalytic activity">
    <reaction evidence="8">
        <text>L-seryl-[protein] + ATP = O-phospho-L-seryl-[protein] + ADP + H(+)</text>
        <dbReference type="Rhea" id="RHEA:17989"/>
        <dbReference type="Rhea" id="RHEA-COMP:9863"/>
        <dbReference type="Rhea" id="RHEA-COMP:11604"/>
        <dbReference type="ChEBI" id="CHEBI:15378"/>
        <dbReference type="ChEBI" id="CHEBI:29999"/>
        <dbReference type="ChEBI" id="CHEBI:30616"/>
        <dbReference type="ChEBI" id="CHEBI:83421"/>
        <dbReference type="ChEBI" id="CHEBI:456216"/>
        <dbReference type="EC" id="2.7.11.1"/>
    </reaction>
</comment>
<dbReference type="PANTHER" id="PTHR44329">
    <property type="entry name" value="SERINE/THREONINE-PROTEIN KINASE TNNI3K-RELATED"/>
    <property type="match status" value="1"/>
</dbReference>
<dbReference type="PROSITE" id="PS00107">
    <property type="entry name" value="PROTEIN_KINASE_ATP"/>
    <property type="match status" value="1"/>
</dbReference>
<feature type="domain" description="Protein kinase" evidence="11">
    <location>
        <begin position="69"/>
        <end position="334"/>
    </location>
</feature>
<evidence type="ECO:0000256" key="4">
    <source>
        <dbReference type="ARBA" id="ARBA00022741"/>
    </source>
</evidence>
<comment type="similarity">
    <text evidence="10">Belongs to the protein kinase superfamily.</text>
</comment>
<dbReference type="GO" id="GO:0005524">
    <property type="term" value="F:ATP binding"/>
    <property type="evidence" value="ECO:0007669"/>
    <property type="project" value="UniProtKB-UniRule"/>
</dbReference>
<evidence type="ECO:0000313" key="12">
    <source>
        <dbReference type="Ensembl" id="ENSSFOP00015072306.1"/>
    </source>
</evidence>
<evidence type="ECO:0000256" key="6">
    <source>
        <dbReference type="ARBA" id="ARBA00022840"/>
    </source>
</evidence>
<dbReference type="OrthoDB" id="4062651at2759"/>
<keyword evidence="4 9" id="KW-0547">Nucleotide-binding</keyword>
<dbReference type="GeneID" id="108929621"/>
<dbReference type="Proteomes" id="UP000694397">
    <property type="component" value="Chromosome 9"/>
</dbReference>
<organism evidence="12 13">
    <name type="scientific">Scleropages formosus</name>
    <name type="common">Asian bonytongue</name>
    <name type="synonym">Osteoglossum formosum</name>
    <dbReference type="NCBI Taxonomy" id="113540"/>
    <lineage>
        <taxon>Eukaryota</taxon>
        <taxon>Metazoa</taxon>
        <taxon>Chordata</taxon>
        <taxon>Craniata</taxon>
        <taxon>Vertebrata</taxon>
        <taxon>Euteleostomi</taxon>
        <taxon>Actinopterygii</taxon>
        <taxon>Neopterygii</taxon>
        <taxon>Teleostei</taxon>
        <taxon>Osteoglossocephala</taxon>
        <taxon>Osteoglossomorpha</taxon>
        <taxon>Osteoglossiformes</taxon>
        <taxon>Osteoglossidae</taxon>
        <taxon>Scleropages</taxon>
    </lineage>
</organism>
<accession>A0A8C9W9L7</accession>
<evidence type="ECO:0000256" key="1">
    <source>
        <dbReference type="ARBA" id="ARBA00012513"/>
    </source>
</evidence>
<dbReference type="KEGG" id="sfm:108929621"/>
<dbReference type="InterPro" id="IPR000719">
    <property type="entry name" value="Prot_kinase_dom"/>
</dbReference>
<dbReference type="AlphaFoldDB" id="A0A8C9W9L7"/>
<dbReference type="CDD" id="cd13979">
    <property type="entry name" value="STKc_Mos"/>
    <property type="match status" value="1"/>
</dbReference>
<dbReference type="EC" id="2.7.11.1" evidence="1"/>
<comment type="catalytic activity">
    <reaction evidence="7">
        <text>L-threonyl-[protein] + ATP = O-phospho-L-threonyl-[protein] + ADP + H(+)</text>
        <dbReference type="Rhea" id="RHEA:46608"/>
        <dbReference type="Rhea" id="RHEA-COMP:11060"/>
        <dbReference type="Rhea" id="RHEA-COMP:11605"/>
        <dbReference type="ChEBI" id="CHEBI:15378"/>
        <dbReference type="ChEBI" id="CHEBI:30013"/>
        <dbReference type="ChEBI" id="CHEBI:30616"/>
        <dbReference type="ChEBI" id="CHEBI:61977"/>
        <dbReference type="ChEBI" id="CHEBI:456216"/>
        <dbReference type="EC" id="2.7.11.1"/>
    </reaction>
</comment>
<dbReference type="SUPFAM" id="SSF56112">
    <property type="entry name" value="Protein kinase-like (PK-like)"/>
    <property type="match status" value="1"/>
</dbReference>
<name>A0A8C9W9L7_SCLFO</name>
<dbReference type="RefSeq" id="XP_018599803.2">
    <property type="nucleotide sequence ID" value="XM_018744287.2"/>
</dbReference>
<reference evidence="12 13" key="1">
    <citation type="submission" date="2019-04" db="EMBL/GenBank/DDBJ databases">
        <authorList>
            <consortium name="Wellcome Sanger Institute Data Sharing"/>
        </authorList>
    </citation>
    <scope>NUCLEOTIDE SEQUENCE [LARGE SCALE GENOMIC DNA]</scope>
</reference>
<evidence type="ECO:0000256" key="7">
    <source>
        <dbReference type="ARBA" id="ARBA00047899"/>
    </source>
</evidence>
<dbReference type="PANTHER" id="PTHR44329:SF285">
    <property type="entry name" value="V-MOS MOLONEY MURINE SARCOMA VIRAL ONCO HOMOLOG"/>
    <property type="match status" value="1"/>
</dbReference>
<keyword evidence="6 9" id="KW-0067">ATP-binding</keyword>
<gene>
    <name evidence="12" type="primary">MOS</name>
    <name evidence="12" type="synonym">mos</name>
</gene>
<keyword evidence="2 10" id="KW-0723">Serine/threonine-protein kinase</keyword>
<sequence>MPSPIPVSRLLPPRALGPYLHLGACSSPMAKRHGQENALRVPERAPLDEPAPWPHKKAAWSSAVNWQELRALRPIGSGGFGSVYEARYYGETVAVKKVKRSARNRLASRRSFWSELNAAHLRHENIVRIIAATTCAPASEDSVGTIVMEYAGSVSLQSLIYCAAEELRVDRCLKYAKDIARGLCFLHAHCIAHLDLKPANVLVAPDDVCKIVDFGCSQKLEPAEHVSPATPHIGGTYTHRAPELLRGQEVTLKADVYSFAITFWQLLTRDEPYEGDRQPVLYAVVAFNLRPALTGDFFKSGLGRRCEALLGRCWHGDPGRRPCSNELLGELEILHLSATKVT</sequence>
<reference evidence="12" key="3">
    <citation type="submission" date="2025-09" db="UniProtKB">
        <authorList>
            <consortium name="Ensembl"/>
        </authorList>
    </citation>
    <scope>IDENTIFICATION</scope>
</reference>